<dbReference type="UniPathway" id="UPA00143"/>
<evidence type="ECO:0000256" key="8">
    <source>
        <dbReference type="ARBA" id="ARBA00022679"/>
    </source>
</evidence>
<evidence type="ECO:0000259" key="17">
    <source>
        <dbReference type="PROSITE" id="PS50089"/>
    </source>
</evidence>
<evidence type="ECO:0000256" key="11">
    <source>
        <dbReference type="ARBA" id="ARBA00022771"/>
    </source>
</evidence>
<dbReference type="GO" id="GO:0008270">
    <property type="term" value="F:zinc ion binding"/>
    <property type="evidence" value="ECO:0007669"/>
    <property type="project" value="UniProtKB-KW"/>
</dbReference>
<dbReference type="GeneID" id="39876422"/>
<evidence type="ECO:0000256" key="9">
    <source>
        <dbReference type="ARBA" id="ARBA00022723"/>
    </source>
</evidence>
<gene>
    <name evidence="18" type="ORF">BOVATA_041450</name>
</gene>
<reference evidence="18 19" key="1">
    <citation type="journal article" date="2017" name="BMC Genomics">
        <title>Whole-genome assembly of Babesia ovata and comparative genomics between closely related pathogens.</title>
        <authorList>
            <person name="Yamagishi J."/>
            <person name="Asada M."/>
            <person name="Hakimi H."/>
            <person name="Tanaka T.Q."/>
            <person name="Sugimoto C."/>
            <person name="Kawazu S."/>
        </authorList>
    </citation>
    <scope>NUCLEOTIDE SEQUENCE [LARGE SCALE GENOMIC DNA]</scope>
    <source>
        <strain evidence="18 19">Miyake</strain>
    </source>
</reference>
<dbReference type="GO" id="GO:0043023">
    <property type="term" value="F:ribosomal large subunit binding"/>
    <property type="evidence" value="ECO:0007669"/>
    <property type="project" value="TreeGrafter"/>
</dbReference>
<dbReference type="GO" id="GO:0005829">
    <property type="term" value="C:cytosol"/>
    <property type="evidence" value="ECO:0007669"/>
    <property type="project" value="UniProtKB-SubCell"/>
</dbReference>
<evidence type="ECO:0000256" key="2">
    <source>
        <dbReference type="ARBA" id="ARBA00004514"/>
    </source>
</evidence>
<feature type="compositionally biased region" description="Acidic residues" evidence="16">
    <location>
        <begin position="1416"/>
        <end position="1425"/>
    </location>
</feature>
<dbReference type="InterPro" id="IPR011989">
    <property type="entry name" value="ARM-like"/>
</dbReference>
<keyword evidence="11 14" id="KW-0863">Zinc-finger</keyword>
<dbReference type="GO" id="GO:0016567">
    <property type="term" value="P:protein ubiquitination"/>
    <property type="evidence" value="ECO:0007669"/>
    <property type="project" value="UniProtKB-UniPathway"/>
</dbReference>
<dbReference type="PROSITE" id="PS50089">
    <property type="entry name" value="ZF_RING_2"/>
    <property type="match status" value="1"/>
</dbReference>
<feature type="region of interest" description="Disordered" evidence="16">
    <location>
        <begin position="1406"/>
        <end position="1430"/>
    </location>
</feature>
<keyword evidence="7" id="KW-0963">Cytoplasm</keyword>
<evidence type="ECO:0000256" key="16">
    <source>
        <dbReference type="SAM" id="MobiDB-lite"/>
    </source>
</evidence>
<dbReference type="InterPro" id="IPR054478">
    <property type="entry name" value="LTN1_UBC"/>
</dbReference>
<evidence type="ECO:0000256" key="13">
    <source>
        <dbReference type="ARBA" id="ARBA00022833"/>
    </source>
</evidence>
<keyword evidence="19" id="KW-1185">Reference proteome</keyword>
<dbReference type="RefSeq" id="XP_028868895.1">
    <property type="nucleotide sequence ID" value="XM_029013062.1"/>
</dbReference>
<evidence type="ECO:0000256" key="10">
    <source>
        <dbReference type="ARBA" id="ARBA00022737"/>
    </source>
</evidence>
<evidence type="ECO:0000313" key="18">
    <source>
        <dbReference type="EMBL" id="GBE62652.1"/>
    </source>
</evidence>
<dbReference type="Pfam" id="PF13639">
    <property type="entry name" value="zf-RING_2"/>
    <property type="match status" value="1"/>
</dbReference>
<dbReference type="VEuPathDB" id="PiroplasmaDB:BOVATA_041450"/>
<evidence type="ECO:0000313" key="19">
    <source>
        <dbReference type="Proteomes" id="UP000236319"/>
    </source>
</evidence>
<evidence type="ECO:0000256" key="15">
    <source>
        <dbReference type="RuleBase" id="RU367090"/>
    </source>
</evidence>
<dbReference type="InterPro" id="IPR013083">
    <property type="entry name" value="Znf_RING/FYVE/PHD"/>
</dbReference>
<comment type="function">
    <text evidence="15">E3 ubiquitin-protein ligase. Component of the ribosome quality control complex (RQC), a ribosome-associated complex that mediates ubiquitination and extraction of incompletely synthesized nascent chains for proteasomal degradation.</text>
</comment>
<dbReference type="InterPro" id="IPR039795">
    <property type="entry name" value="LTN1/Rkr1"/>
</dbReference>
<dbReference type="Gene3D" id="1.25.10.10">
    <property type="entry name" value="Leucine-rich Repeat Variant"/>
    <property type="match status" value="1"/>
</dbReference>
<dbReference type="SUPFAM" id="SSF57850">
    <property type="entry name" value="RING/U-box"/>
    <property type="match status" value="1"/>
</dbReference>
<proteinExistence type="inferred from homology"/>
<dbReference type="Pfam" id="PF22958">
    <property type="entry name" value="Ltn1_1st"/>
    <property type="match status" value="1"/>
</dbReference>
<dbReference type="GO" id="GO:1990116">
    <property type="term" value="P:ribosome-associated ubiquitin-dependent protein catabolic process"/>
    <property type="evidence" value="ECO:0007669"/>
    <property type="project" value="UniProtKB-UniRule"/>
</dbReference>
<evidence type="ECO:0000256" key="1">
    <source>
        <dbReference type="ARBA" id="ARBA00000900"/>
    </source>
</evidence>
<dbReference type="CDD" id="cd16491">
    <property type="entry name" value="RING-CH-C4HC3_LTN1"/>
    <property type="match status" value="1"/>
</dbReference>
<evidence type="ECO:0000256" key="14">
    <source>
        <dbReference type="PROSITE-ProRule" id="PRU00175"/>
    </source>
</evidence>
<dbReference type="GO" id="GO:1990112">
    <property type="term" value="C:RQC complex"/>
    <property type="evidence" value="ECO:0007669"/>
    <property type="project" value="UniProtKB-UniRule"/>
</dbReference>
<feature type="domain" description="RING-type" evidence="17">
    <location>
        <begin position="1731"/>
        <end position="1778"/>
    </location>
</feature>
<evidence type="ECO:0000256" key="7">
    <source>
        <dbReference type="ARBA" id="ARBA00022490"/>
    </source>
</evidence>
<dbReference type="Gene3D" id="3.30.40.10">
    <property type="entry name" value="Zinc/RING finger domain, C3HC4 (zinc finger)"/>
    <property type="match status" value="1"/>
</dbReference>
<accession>A0A2H6KI29</accession>
<dbReference type="Proteomes" id="UP000236319">
    <property type="component" value="Unassembled WGS sequence"/>
</dbReference>
<organism evidence="18 19">
    <name type="scientific">Babesia ovata</name>
    <dbReference type="NCBI Taxonomy" id="189622"/>
    <lineage>
        <taxon>Eukaryota</taxon>
        <taxon>Sar</taxon>
        <taxon>Alveolata</taxon>
        <taxon>Apicomplexa</taxon>
        <taxon>Aconoidasida</taxon>
        <taxon>Piroplasmida</taxon>
        <taxon>Babesiidae</taxon>
        <taxon>Babesia</taxon>
    </lineage>
</organism>
<dbReference type="InterPro" id="IPR039804">
    <property type="entry name" value="RING-CH-C4HC3_LTN1"/>
</dbReference>
<keyword evidence="13 15" id="KW-0862">Zinc</keyword>
<evidence type="ECO:0000256" key="4">
    <source>
        <dbReference type="ARBA" id="ARBA00007997"/>
    </source>
</evidence>
<name>A0A2H6KI29_9APIC</name>
<dbReference type="FunFam" id="3.30.40.10:FF:000038">
    <property type="entry name" value="E3 ubiquitin-protein ligase listerin"/>
    <property type="match status" value="1"/>
</dbReference>
<evidence type="ECO:0000256" key="3">
    <source>
        <dbReference type="ARBA" id="ARBA00004906"/>
    </source>
</evidence>
<dbReference type="InterPro" id="IPR001841">
    <property type="entry name" value="Znf_RING"/>
</dbReference>
<dbReference type="PANTHER" id="PTHR12389:SF0">
    <property type="entry name" value="E3 UBIQUITIN-PROTEIN LIGASE LISTERIN"/>
    <property type="match status" value="1"/>
</dbReference>
<comment type="catalytic activity">
    <reaction evidence="1 15">
        <text>S-ubiquitinyl-[E2 ubiquitin-conjugating enzyme]-L-cysteine + [acceptor protein]-L-lysine = [E2 ubiquitin-conjugating enzyme]-L-cysteine + N(6)-ubiquitinyl-[acceptor protein]-L-lysine.</text>
        <dbReference type="EC" id="2.3.2.27"/>
    </reaction>
</comment>
<dbReference type="InterPro" id="IPR054476">
    <property type="entry name" value="Ltn1_N"/>
</dbReference>
<comment type="pathway">
    <text evidence="3 15">Protein modification; protein ubiquitination.</text>
</comment>
<dbReference type="InterPro" id="IPR016024">
    <property type="entry name" value="ARM-type_fold"/>
</dbReference>
<evidence type="ECO:0000256" key="5">
    <source>
        <dbReference type="ARBA" id="ARBA00012483"/>
    </source>
</evidence>
<keyword evidence="8 15" id="KW-0808">Transferase</keyword>
<dbReference type="SMART" id="SM01197">
    <property type="entry name" value="FANCL_C"/>
    <property type="match status" value="1"/>
</dbReference>
<comment type="subcellular location">
    <subcellularLocation>
        <location evidence="2">Cytoplasm</location>
        <location evidence="2">Cytosol</location>
    </subcellularLocation>
</comment>
<keyword evidence="9 15" id="KW-0479">Metal-binding</keyword>
<dbReference type="GO" id="GO:0072344">
    <property type="term" value="P:rescue of stalled ribosome"/>
    <property type="evidence" value="ECO:0007669"/>
    <property type="project" value="UniProtKB-UniRule"/>
</dbReference>
<dbReference type="EC" id="2.3.2.27" evidence="5 15"/>
<dbReference type="Pfam" id="PF23009">
    <property type="entry name" value="UBC_like"/>
    <property type="match status" value="1"/>
</dbReference>
<keyword evidence="12 15" id="KW-0833">Ubl conjugation pathway</keyword>
<sequence length="1787" mass="201683">MTRKGKKQEERKVRSSDFAMYQTANSRPTGLHHIFDSFYHDTTAYGAADQSRNGRSDDTSCAFSQSQAELLKALEKLTKKDGTTKLKAIETLLSLLDDTQDYVLEGLVPDFIHLFKRIAVVEPSKKIRLHLGQALFRIAKTLKKRMQVHMDGIVTYWWMAMHDEAPDVASAYIDAFHSLFSAPDAEKAELDRKTFRVLTHFIQTIANTSLMLLSRDIDEYKRDWMDTFGKTCDNSATISDMHNRLVCSLLQGIVDLMMQQRQFANELDGDKFPAAVFVNNEFVNRIGSLCLNGTFRQRLAGARLLVELVKVLPADNLPIAKRLFEIGRKRAQEDEEAHITYQHVRLICACARYNSACWEPAVLGNYASFVKRLLERHSEDSAVTTELYSLCPCLVSYLPQEWLRSPSGEQAVLEVIKHILQLLSEKLQANYERSYACDVKMLSQVGSSMLYCYYRILMLIEGNCETIARHAIAPILELPYESTSLAKHFLSQLPRIFTEFIEEAEAMKAPEAVNIILTTLRKVDEKQVDGVLITRIFDSLSKGGHKDVGDVEHHESIKSYVRDAQKGLKSRIMEDELPSVLMEFLAEPQSPSCVERIDELLSVADGIATLSTDSQILEAPRFFMEQKYHDSWEFEAAFAKLSRVLKLLEPLLNEPEKYYPEETDAKSVLLISLVALQNSGSEDKAVNLANKIYSCRTELSDGNCLAVFLKFVSASQRFSHRLSQSMLKWLMQAEHINVATCEAIYSAVDVSSLDAEGVLSYELLHTALQFERKTAIKGYKPKEHLMVDDVVAFYLVGYYANLLVRIDTLLKFSLTLMPCWKQGQSTADSARLNSFLQLLQQGKETFKYSHDTSSEVVLNKDLVYAMMSLQSTPCRCTMSISRTISALTKSSDLLYTVIYHRNAVLFAHLWYMNCESYLFGADETGKLRRDAEAVNETADHSDGDKAEGNDVVVSEIRGDKVDVENFASVLVPTLVNDGFNYPLFEKLVDKVVKSRICLDAITTTLAKYICSKTWTSKFEYASKIQLFDSYLLKLDAYDESLITLFKQQYTSNQFVGGFVASVKRTGNVPVATTDDILSAIESCGDDDLVLMTNCLLELTPVFADGFVIADGNLTLKEGCDASYLSEKMAAVPLAVLGKLQILKYKDACTAYWLHSALLDFFYTCSCLVKALSLDSLAFLKFMEGGWIMSALSFCCRNLSAPSHRVINLFAEIMHFYLSNEIVSFKGMRVDRDAYDFSLDSLREYTDVMEALSAENVAQALAEGPFGTTMESIDPHYFASMVVHFVESVDSQATSVDQDDCDLQRALKTLKAATYEFVSFLSKSQSCYIYSLSFVSRLWCCSFLFSNIADYSGALCNVDLEHNSIYLLIPGKFAAVEIHPDVNNAVNREDVPIDLSQLLLNALQDPEENHPVGVDETPADNPEEESVSPAPEQNEYFGRKAISFYFNVLFGPHITGVLFKTYDIFIHSCDHRDLELCLTAWLSAFMLLQHLVESKQLTLKNAILKVLTASPSEAGGAMYETIKAQVTKGVAEDDKEYVNAWWLADVPVVPEYADESALHVLLNVLILCLENLYLQEERYRHLVKTLYYKVSKVFPEEVNHVWNQCKSGYVKKQIKKFTKTEITQRLITDELRALKACKSSALHITHDADYRNLYASLDTKAEVSIKLTVKIPGAFPLEPLSFTSTEDAATFKNKHLRWLMMAQSAANRGGISQGLLLWSDNITKFFDGIEECPICYSIVHLQFNSIPSKTCKVCKHKFHTECLYKWFRNAQKAKCPLCQSTSSFTSYN</sequence>
<protein>
    <recommendedName>
        <fullName evidence="6 15">E3 ubiquitin-protein ligase listerin</fullName>
        <ecNumber evidence="5 15">2.3.2.27</ecNumber>
    </recommendedName>
    <alternativeName>
        <fullName evidence="15">RING-type E3 ubiquitin transferase listerin</fullName>
    </alternativeName>
</protein>
<comment type="similarity">
    <text evidence="4 15">Belongs to the LTN1 family.</text>
</comment>
<evidence type="ECO:0000256" key="12">
    <source>
        <dbReference type="ARBA" id="ARBA00022786"/>
    </source>
</evidence>
<dbReference type="OrthoDB" id="6108at2759"/>
<dbReference type="PANTHER" id="PTHR12389">
    <property type="entry name" value="ZINC FINGER PROTEIN 294"/>
    <property type="match status" value="1"/>
</dbReference>
<comment type="caution">
    <text evidence="18">The sequence shown here is derived from an EMBL/GenBank/DDBJ whole genome shotgun (WGS) entry which is preliminary data.</text>
</comment>
<dbReference type="SMART" id="SM00184">
    <property type="entry name" value="RING"/>
    <property type="match status" value="1"/>
</dbReference>
<evidence type="ECO:0000256" key="6">
    <source>
        <dbReference type="ARBA" id="ARBA00017157"/>
    </source>
</evidence>
<dbReference type="EMBL" id="BDSA01000006">
    <property type="protein sequence ID" value="GBE62652.1"/>
    <property type="molecule type" value="Genomic_DNA"/>
</dbReference>
<comment type="subunit">
    <text evidence="15">Component of the ribosome quality control complex (RQC).</text>
</comment>
<keyword evidence="10" id="KW-0677">Repeat</keyword>
<dbReference type="GO" id="GO:0061630">
    <property type="term" value="F:ubiquitin protein ligase activity"/>
    <property type="evidence" value="ECO:0007669"/>
    <property type="project" value="UniProtKB-UniRule"/>
</dbReference>
<dbReference type="SUPFAM" id="SSF48371">
    <property type="entry name" value="ARM repeat"/>
    <property type="match status" value="1"/>
</dbReference>